<dbReference type="AlphaFoldDB" id="A0A975CFN2"/>
<name>A0A975CFN2_9BURK</name>
<dbReference type="InterPro" id="IPR027417">
    <property type="entry name" value="P-loop_NTPase"/>
</dbReference>
<dbReference type="PANTHER" id="PTHR37816:SF1">
    <property type="entry name" value="TOXIN"/>
    <property type="match status" value="1"/>
</dbReference>
<evidence type="ECO:0000313" key="2">
    <source>
        <dbReference type="Proteomes" id="UP000663903"/>
    </source>
</evidence>
<dbReference type="InterPro" id="IPR052922">
    <property type="entry name" value="Cytidylate_Kinase-2"/>
</dbReference>
<dbReference type="Proteomes" id="UP000663903">
    <property type="component" value="Chromosome"/>
</dbReference>
<dbReference type="PANTHER" id="PTHR37816">
    <property type="entry name" value="YALI0E33011P"/>
    <property type="match status" value="1"/>
</dbReference>
<proteinExistence type="predicted"/>
<protein>
    <submittedName>
        <fullName evidence="1">Toxin</fullName>
    </submittedName>
</protein>
<reference evidence="1" key="1">
    <citation type="submission" date="2021-03" db="EMBL/GenBank/DDBJ databases">
        <title>Ottowia sp. 27C isolated from the cloaca of a Giant Asian pond turtle (Heosemys grandis).</title>
        <authorList>
            <person name="Spergser J."/>
            <person name="Busse H.-J."/>
        </authorList>
    </citation>
    <scope>NUCLEOTIDE SEQUENCE</scope>
    <source>
        <strain evidence="1">27C</strain>
    </source>
</reference>
<accession>A0A975CFN2</accession>
<dbReference type="KEGG" id="otd:J1M35_00955"/>
<gene>
    <name evidence="1" type="ORF">J1M35_00955</name>
</gene>
<dbReference type="Gene3D" id="3.40.50.300">
    <property type="entry name" value="P-loop containing nucleotide triphosphate hydrolases"/>
    <property type="match status" value="1"/>
</dbReference>
<sequence>MNDSGQRFVVIGTSGAGKSRLASELARVLGLPHIELDALHWRPGWTPSPPADFEAGVRRATAGPRWVVDGNYSAVRHIVWPRATHIVWLDYGRATVMARVWRRTLWRALTREPLWSGNRELLRRSFASRDSVLLWSWNTFDKNRAAYAALQARGAYPAQWVRLTSPAQARAWLRGLAAQSACG</sequence>
<keyword evidence="2" id="KW-1185">Reference proteome</keyword>
<organism evidence="1 2">
    <name type="scientific">Ottowia testudinis</name>
    <dbReference type="NCBI Taxonomy" id="2816950"/>
    <lineage>
        <taxon>Bacteria</taxon>
        <taxon>Pseudomonadati</taxon>
        <taxon>Pseudomonadota</taxon>
        <taxon>Betaproteobacteria</taxon>
        <taxon>Burkholderiales</taxon>
        <taxon>Comamonadaceae</taxon>
        <taxon>Ottowia</taxon>
    </lineage>
</organism>
<dbReference type="SUPFAM" id="SSF52540">
    <property type="entry name" value="P-loop containing nucleoside triphosphate hydrolases"/>
    <property type="match status" value="1"/>
</dbReference>
<evidence type="ECO:0000313" key="1">
    <source>
        <dbReference type="EMBL" id="QTD45530.1"/>
    </source>
</evidence>
<dbReference type="RefSeq" id="WP_208009278.1">
    <property type="nucleotide sequence ID" value="NZ_CP071796.1"/>
</dbReference>
<dbReference type="EMBL" id="CP071796">
    <property type="protein sequence ID" value="QTD45530.1"/>
    <property type="molecule type" value="Genomic_DNA"/>
</dbReference>